<proteinExistence type="predicted"/>
<dbReference type="Proteomes" id="UP000093199">
    <property type="component" value="Unassembled WGS sequence"/>
</dbReference>
<protein>
    <submittedName>
        <fullName evidence="2">Uncharacterized protein</fullName>
    </submittedName>
</protein>
<name>A0A1C0YNI6_9BACL</name>
<organism evidence="2 3">
    <name type="scientific">Caryophanon tenue</name>
    <dbReference type="NCBI Taxonomy" id="33978"/>
    <lineage>
        <taxon>Bacteria</taxon>
        <taxon>Bacillati</taxon>
        <taxon>Bacillota</taxon>
        <taxon>Bacilli</taxon>
        <taxon>Bacillales</taxon>
        <taxon>Caryophanaceae</taxon>
        <taxon>Caryophanon</taxon>
    </lineage>
</organism>
<feature type="transmembrane region" description="Helical" evidence="1">
    <location>
        <begin position="20"/>
        <end position="40"/>
    </location>
</feature>
<evidence type="ECO:0000256" key="1">
    <source>
        <dbReference type="SAM" id="Phobius"/>
    </source>
</evidence>
<feature type="transmembrane region" description="Helical" evidence="1">
    <location>
        <begin position="61"/>
        <end position="82"/>
    </location>
</feature>
<evidence type="ECO:0000313" key="3">
    <source>
        <dbReference type="Proteomes" id="UP000093199"/>
    </source>
</evidence>
<sequence length="132" mass="15274">MMASSLTALFNGTQFGFMEANVFGVSIFFMAAWMLNYVIADDIRMAVNKVFRYEKRPDPRALWQVGMGALFFTVQIGVVEVFMRSWMSADLGGMPLYIIFAFMNSFLLTVVYEEFFYEAPEKVQAYKFKKLK</sequence>
<dbReference type="EMBL" id="MASJ01000001">
    <property type="protein sequence ID" value="OCS88745.1"/>
    <property type="molecule type" value="Genomic_DNA"/>
</dbReference>
<comment type="caution">
    <text evidence="2">The sequence shown here is derived from an EMBL/GenBank/DDBJ whole genome shotgun (WGS) entry which is preliminary data.</text>
</comment>
<keyword evidence="1" id="KW-0472">Membrane</keyword>
<accession>A0A1C0YNI6</accession>
<feature type="transmembrane region" description="Helical" evidence="1">
    <location>
        <begin position="94"/>
        <end position="112"/>
    </location>
</feature>
<keyword evidence="1" id="KW-0812">Transmembrane</keyword>
<evidence type="ECO:0000313" key="2">
    <source>
        <dbReference type="EMBL" id="OCS88745.1"/>
    </source>
</evidence>
<keyword evidence="1" id="KW-1133">Transmembrane helix</keyword>
<reference evidence="2 3" key="1">
    <citation type="submission" date="2016-07" db="EMBL/GenBank/DDBJ databases">
        <title>Caryophanon tenue genome sequencing.</title>
        <authorList>
            <person name="Verma A."/>
            <person name="Pal Y."/>
            <person name="Krishnamurthi S."/>
        </authorList>
    </citation>
    <scope>NUCLEOTIDE SEQUENCE [LARGE SCALE GENOMIC DNA]</scope>
    <source>
        <strain evidence="2 3">DSM 14152</strain>
    </source>
</reference>
<dbReference type="AlphaFoldDB" id="A0A1C0YNI6"/>
<keyword evidence="3" id="KW-1185">Reference proteome</keyword>
<gene>
    <name evidence="2" type="ORF">A6M13_00495</name>
</gene>